<comment type="caution">
    <text evidence="7">The sequence shown here is derived from an EMBL/GenBank/DDBJ whole genome shotgun (WGS) entry which is preliminary data.</text>
</comment>
<name>A0AAD4XAI5_9MAGN</name>
<proteinExistence type="inferred from homology"/>
<dbReference type="AlphaFoldDB" id="A0AAD4XAI5"/>
<comment type="subcellular location">
    <subcellularLocation>
        <location evidence="1">Nucleus</location>
    </subcellularLocation>
</comment>
<evidence type="ECO:0000256" key="2">
    <source>
        <dbReference type="ARBA" id="ARBA00010028"/>
    </source>
</evidence>
<keyword evidence="8" id="KW-1185">Reference proteome</keyword>
<evidence type="ECO:0000313" key="7">
    <source>
        <dbReference type="EMBL" id="KAI3871147.1"/>
    </source>
</evidence>
<sequence length="95" mass="10868">MRSGIRGVLLFLDEGVNEARKANQTSLVTEKKIIEAPQETRGISKQKLMEDRKEKIAKLLDLNGLDMTKACEIHKRLWSQNTKNGKWNLLLFVGM</sequence>
<dbReference type="PANTHER" id="PTHR13264:SF5">
    <property type="entry name" value="PRE-MRNA-SPLICING FACTOR SYF2"/>
    <property type="match status" value="1"/>
</dbReference>
<dbReference type="PANTHER" id="PTHR13264">
    <property type="entry name" value="GCIP-INTERACTING PROTEIN P29"/>
    <property type="match status" value="1"/>
</dbReference>
<feature type="non-terminal residue" evidence="7">
    <location>
        <position position="95"/>
    </location>
</feature>
<keyword evidence="6" id="KW-0539">Nucleus</keyword>
<reference evidence="7" key="1">
    <citation type="submission" date="2022-04" db="EMBL/GenBank/DDBJ databases">
        <title>A functionally conserved STORR gene fusion in Papaver species that diverged 16.8 million years ago.</title>
        <authorList>
            <person name="Catania T."/>
        </authorList>
    </citation>
    <scope>NUCLEOTIDE SEQUENCE</scope>
    <source>
        <strain evidence="7">S-188037</strain>
    </source>
</reference>
<dbReference type="GO" id="GO:0000974">
    <property type="term" value="C:Prp19 complex"/>
    <property type="evidence" value="ECO:0007669"/>
    <property type="project" value="TreeGrafter"/>
</dbReference>
<gene>
    <name evidence="7" type="ORF">MKW98_015047</name>
</gene>
<dbReference type="GO" id="GO:0006397">
    <property type="term" value="P:mRNA processing"/>
    <property type="evidence" value="ECO:0007669"/>
    <property type="project" value="UniProtKB-KW"/>
</dbReference>
<dbReference type="EMBL" id="JAJJMB010013076">
    <property type="protein sequence ID" value="KAI3871147.1"/>
    <property type="molecule type" value="Genomic_DNA"/>
</dbReference>
<accession>A0AAD4XAI5</accession>
<dbReference type="GO" id="GO:0071013">
    <property type="term" value="C:catalytic step 2 spliceosome"/>
    <property type="evidence" value="ECO:0007669"/>
    <property type="project" value="TreeGrafter"/>
</dbReference>
<dbReference type="GO" id="GO:0071014">
    <property type="term" value="C:post-mRNA release spliceosomal complex"/>
    <property type="evidence" value="ECO:0007669"/>
    <property type="project" value="TreeGrafter"/>
</dbReference>
<protein>
    <submittedName>
        <fullName evidence="7">Uncharacterized protein</fullName>
    </submittedName>
</protein>
<comment type="similarity">
    <text evidence="2">Belongs to the SYF2 family.</text>
</comment>
<dbReference type="InterPro" id="IPR013260">
    <property type="entry name" value="mRNA_splic_SYF2"/>
</dbReference>
<evidence type="ECO:0000256" key="6">
    <source>
        <dbReference type="ARBA" id="ARBA00023242"/>
    </source>
</evidence>
<evidence type="ECO:0000313" key="8">
    <source>
        <dbReference type="Proteomes" id="UP001202328"/>
    </source>
</evidence>
<evidence type="ECO:0000256" key="1">
    <source>
        <dbReference type="ARBA" id="ARBA00004123"/>
    </source>
</evidence>
<evidence type="ECO:0000256" key="4">
    <source>
        <dbReference type="ARBA" id="ARBA00022728"/>
    </source>
</evidence>
<evidence type="ECO:0000256" key="5">
    <source>
        <dbReference type="ARBA" id="ARBA00023187"/>
    </source>
</evidence>
<dbReference type="GO" id="GO:0008380">
    <property type="term" value="P:RNA splicing"/>
    <property type="evidence" value="ECO:0007669"/>
    <property type="project" value="UniProtKB-KW"/>
</dbReference>
<dbReference type="Proteomes" id="UP001202328">
    <property type="component" value="Unassembled WGS sequence"/>
</dbReference>
<keyword evidence="4" id="KW-0747">Spliceosome</keyword>
<keyword evidence="3" id="KW-0507">mRNA processing</keyword>
<organism evidence="7 8">
    <name type="scientific">Papaver atlanticum</name>
    <dbReference type="NCBI Taxonomy" id="357466"/>
    <lineage>
        <taxon>Eukaryota</taxon>
        <taxon>Viridiplantae</taxon>
        <taxon>Streptophyta</taxon>
        <taxon>Embryophyta</taxon>
        <taxon>Tracheophyta</taxon>
        <taxon>Spermatophyta</taxon>
        <taxon>Magnoliopsida</taxon>
        <taxon>Ranunculales</taxon>
        <taxon>Papaveraceae</taxon>
        <taxon>Papaveroideae</taxon>
        <taxon>Papaver</taxon>
    </lineage>
</organism>
<evidence type="ECO:0000256" key="3">
    <source>
        <dbReference type="ARBA" id="ARBA00022664"/>
    </source>
</evidence>
<keyword evidence="5" id="KW-0508">mRNA splicing</keyword>